<keyword evidence="4" id="KW-1185">Reference proteome</keyword>
<accession>A0A5N5Q8P7</accession>
<evidence type="ECO:0000313" key="4">
    <source>
        <dbReference type="Proteomes" id="UP000383932"/>
    </source>
</evidence>
<feature type="compositionally biased region" description="Basic and acidic residues" evidence="1">
    <location>
        <begin position="74"/>
        <end position="86"/>
    </location>
</feature>
<dbReference type="AlphaFoldDB" id="A0A5N5Q8P7"/>
<sequence>MAKLESKIEQNLNERERDYNSRLEGIRMHIDIHLDDTQIPRHKETMRKVDDIEKELGPPATSTPIGNPYNLRATQDRSPVRPKDTLQQRTLQPQYDNLDEEERGRPREPIMKKPDAYDGKRGLSARTFMTQMETYFLTRTVMMGEIEKIYAVLTNMGNNPSAATWTQPLLEQRNKGVEHPYLQTWEAFRMAFLLNFDDPTFQLKVSNELMAITQTSSVAEYASRFRALSAQVSWNDETLTAGFKRGLKNHICTELTKATLFDNGKRTFEEWVTVAITLDNVLYARTDQTGPC</sequence>
<dbReference type="InterPro" id="IPR032567">
    <property type="entry name" value="RTL1-rel"/>
</dbReference>
<dbReference type="OrthoDB" id="3206916at2759"/>
<dbReference type="PANTHER" id="PTHR15503:SF22">
    <property type="entry name" value="TRANSPOSON TY3-I GAG POLYPROTEIN"/>
    <property type="match status" value="1"/>
</dbReference>
<dbReference type="InterPro" id="IPR005162">
    <property type="entry name" value="Retrotrans_gag_dom"/>
</dbReference>
<protein>
    <submittedName>
        <fullName evidence="3">Retrotransposon-derived protein PEG10</fullName>
    </submittedName>
</protein>
<evidence type="ECO:0000259" key="2">
    <source>
        <dbReference type="Pfam" id="PF03732"/>
    </source>
</evidence>
<dbReference type="EMBL" id="SSOP01000779">
    <property type="protein sequence ID" value="KAB5587791.1"/>
    <property type="molecule type" value="Genomic_DNA"/>
</dbReference>
<dbReference type="Pfam" id="PF03732">
    <property type="entry name" value="Retrotrans_gag"/>
    <property type="match status" value="1"/>
</dbReference>
<feature type="compositionally biased region" description="Basic and acidic residues" evidence="1">
    <location>
        <begin position="102"/>
        <end position="118"/>
    </location>
</feature>
<feature type="domain" description="Retrotransposon gag" evidence="2">
    <location>
        <begin position="162"/>
        <end position="248"/>
    </location>
</feature>
<gene>
    <name evidence="3" type="ORF">CTheo_8768</name>
</gene>
<dbReference type="Proteomes" id="UP000383932">
    <property type="component" value="Unassembled WGS sequence"/>
</dbReference>
<organism evidence="3 4">
    <name type="scientific">Ceratobasidium theobromae</name>
    <dbReference type="NCBI Taxonomy" id="1582974"/>
    <lineage>
        <taxon>Eukaryota</taxon>
        <taxon>Fungi</taxon>
        <taxon>Dikarya</taxon>
        <taxon>Basidiomycota</taxon>
        <taxon>Agaricomycotina</taxon>
        <taxon>Agaricomycetes</taxon>
        <taxon>Cantharellales</taxon>
        <taxon>Ceratobasidiaceae</taxon>
        <taxon>Ceratobasidium</taxon>
    </lineage>
</organism>
<dbReference type="PANTHER" id="PTHR15503">
    <property type="entry name" value="LDOC1 RELATED"/>
    <property type="match status" value="1"/>
</dbReference>
<proteinExistence type="predicted"/>
<reference evidence="3 4" key="1">
    <citation type="journal article" date="2019" name="Fungal Biol. Biotechnol.">
        <title>Draft genome sequence of fastidious pathogen Ceratobasidium theobromae, which causes vascular-streak dieback in Theobroma cacao.</title>
        <authorList>
            <person name="Ali S.S."/>
            <person name="Asman A."/>
            <person name="Shao J."/>
            <person name="Firmansyah A.P."/>
            <person name="Susilo A.W."/>
            <person name="Rosmana A."/>
            <person name="McMahon P."/>
            <person name="Junaid M."/>
            <person name="Guest D."/>
            <person name="Kheng T.Y."/>
            <person name="Meinhardt L.W."/>
            <person name="Bailey B.A."/>
        </authorList>
    </citation>
    <scope>NUCLEOTIDE SEQUENCE [LARGE SCALE GENOMIC DNA]</scope>
    <source>
        <strain evidence="3 4">CT2</strain>
    </source>
</reference>
<comment type="caution">
    <text evidence="3">The sequence shown here is derived from an EMBL/GenBank/DDBJ whole genome shotgun (WGS) entry which is preliminary data.</text>
</comment>
<feature type="region of interest" description="Disordered" evidence="1">
    <location>
        <begin position="52"/>
        <end position="118"/>
    </location>
</feature>
<name>A0A5N5Q8P7_9AGAM</name>
<evidence type="ECO:0000313" key="3">
    <source>
        <dbReference type="EMBL" id="KAB5587791.1"/>
    </source>
</evidence>
<evidence type="ECO:0000256" key="1">
    <source>
        <dbReference type="SAM" id="MobiDB-lite"/>
    </source>
</evidence>